<dbReference type="GO" id="GO:0016740">
    <property type="term" value="F:transferase activity"/>
    <property type="evidence" value="ECO:0007669"/>
    <property type="project" value="InterPro"/>
</dbReference>
<name>A0A2A6E4A3_TANFO</name>
<evidence type="ECO:0000313" key="1">
    <source>
        <dbReference type="EMBL" id="PDP42647.1"/>
    </source>
</evidence>
<organism evidence="1 2">
    <name type="scientific">Tannerella forsythia</name>
    <name type="common">Bacteroides forsythus</name>
    <dbReference type="NCBI Taxonomy" id="28112"/>
    <lineage>
        <taxon>Bacteria</taxon>
        <taxon>Pseudomonadati</taxon>
        <taxon>Bacteroidota</taxon>
        <taxon>Bacteroidia</taxon>
        <taxon>Bacteroidales</taxon>
        <taxon>Tannerellaceae</taxon>
        <taxon>Tannerella</taxon>
    </lineage>
</organism>
<sequence>MCETVSNLFPDECSPDDLLVFSNTRVIRARLFFHKTTGAQIEIFYLEPAEPADYAQIFRQTKLCSWHCLIGNLKKWKDGTRTLSLGERAVQLSTFFRT</sequence>
<dbReference type="RefSeq" id="WP_041590691.1">
    <property type="nucleotide sequence ID" value="NZ_CAJPTF010000013.1"/>
</dbReference>
<dbReference type="OrthoDB" id="9805933at2"/>
<protein>
    <submittedName>
        <fullName evidence="1">Uncharacterized protein</fullName>
    </submittedName>
</protein>
<reference evidence="1 2" key="1">
    <citation type="submission" date="2017-09" db="EMBL/GenBank/DDBJ databases">
        <title>Phase variable restriction modification systems are present in the genome sequences of periodontal pathogens Prevotella intermedia, Tannerella forsythia and Porphyromonas gingivalis.</title>
        <authorList>
            <person name="Haigh R.D."/>
            <person name="Crawford L."/>
            <person name="Ralph J."/>
            <person name="Wanford J."/>
            <person name="Vartoukian S.R."/>
            <person name="Hijazib K."/>
            <person name="Wade W."/>
            <person name="Oggioni M.R."/>
        </authorList>
    </citation>
    <scope>NUCLEOTIDE SEQUENCE [LARGE SCALE GENOMIC DNA]</scope>
    <source>
        <strain evidence="1 2">WW11663</strain>
    </source>
</reference>
<dbReference type="EMBL" id="NSLJ01000044">
    <property type="protein sequence ID" value="PDP42647.1"/>
    <property type="molecule type" value="Genomic_DNA"/>
</dbReference>
<accession>A0A2A6E4A3</accession>
<dbReference type="AlphaFoldDB" id="A0A2A6E4A3"/>
<comment type="caution">
    <text evidence="1">The sequence shown here is derived from an EMBL/GenBank/DDBJ whole genome shotgun (WGS) entry which is preliminary data.</text>
</comment>
<dbReference type="InterPro" id="IPR036100">
    <property type="entry name" value="QueA_sf"/>
</dbReference>
<dbReference type="SUPFAM" id="SSF111337">
    <property type="entry name" value="QueA-like"/>
    <property type="match status" value="1"/>
</dbReference>
<dbReference type="Pfam" id="PF02547">
    <property type="entry name" value="Queuosine_synth"/>
    <property type="match status" value="1"/>
</dbReference>
<proteinExistence type="predicted"/>
<gene>
    <name evidence="1" type="ORF">CLI86_12385</name>
</gene>
<dbReference type="InterPro" id="IPR042119">
    <property type="entry name" value="QueA_dom2"/>
</dbReference>
<dbReference type="GeneID" id="34758390"/>
<dbReference type="GO" id="GO:0016853">
    <property type="term" value="F:isomerase activity"/>
    <property type="evidence" value="ECO:0007669"/>
    <property type="project" value="InterPro"/>
</dbReference>
<evidence type="ECO:0000313" key="2">
    <source>
        <dbReference type="Proteomes" id="UP000219259"/>
    </source>
</evidence>
<dbReference type="Proteomes" id="UP000219259">
    <property type="component" value="Unassembled WGS sequence"/>
</dbReference>
<dbReference type="InterPro" id="IPR003699">
    <property type="entry name" value="QueA"/>
</dbReference>
<dbReference type="Gene3D" id="2.40.10.240">
    <property type="entry name" value="QueA-like"/>
    <property type="match status" value="1"/>
</dbReference>